<evidence type="ECO:0000313" key="1">
    <source>
        <dbReference type="EMBL" id="KXB35410.1"/>
    </source>
</evidence>
<protein>
    <submittedName>
        <fullName evidence="1">Uncharacterized protein</fullName>
    </submittedName>
</protein>
<name>A0A133XWU4_9ACTN</name>
<accession>A0A133XWU4</accession>
<proteinExistence type="predicted"/>
<organism evidence="1 2">
    <name type="scientific">Atopobium deltae</name>
    <dbReference type="NCBI Taxonomy" id="1393034"/>
    <lineage>
        <taxon>Bacteria</taxon>
        <taxon>Bacillati</taxon>
        <taxon>Actinomycetota</taxon>
        <taxon>Coriobacteriia</taxon>
        <taxon>Coriobacteriales</taxon>
        <taxon>Atopobiaceae</taxon>
        <taxon>Atopobium</taxon>
    </lineage>
</organism>
<gene>
    <name evidence="1" type="ORF">HMPREF3192_00281</name>
</gene>
<evidence type="ECO:0000313" key="2">
    <source>
        <dbReference type="Proteomes" id="UP000070675"/>
    </source>
</evidence>
<reference evidence="2" key="1">
    <citation type="submission" date="2016-01" db="EMBL/GenBank/DDBJ databases">
        <authorList>
            <person name="Mitreva M."/>
            <person name="Pepin K.H."/>
            <person name="Mihindukulasuriya K.A."/>
            <person name="Fulton R."/>
            <person name="Fronick C."/>
            <person name="O'Laughlin M."/>
            <person name="Miner T."/>
            <person name="Herter B."/>
            <person name="Rosa B.A."/>
            <person name="Cordes M."/>
            <person name="Tomlinson C."/>
            <person name="Wollam A."/>
            <person name="Palsikar V.B."/>
            <person name="Mardis E.R."/>
            <person name="Wilson R.K."/>
        </authorList>
    </citation>
    <scope>NUCLEOTIDE SEQUENCE [LARGE SCALE GENOMIC DNA]</scope>
    <source>
        <strain evidence="2">DNF00019</strain>
    </source>
</reference>
<keyword evidence="2" id="KW-1185">Reference proteome</keyword>
<dbReference type="AlphaFoldDB" id="A0A133XWU4"/>
<dbReference type="Proteomes" id="UP000070675">
    <property type="component" value="Unassembled WGS sequence"/>
</dbReference>
<comment type="caution">
    <text evidence="1">The sequence shown here is derived from an EMBL/GenBank/DDBJ whole genome shotgun (WGS) entry which is preliminary data.</text>
</comment>
<dbReference type="EMBL" id="LSCR01000003">
    <property type="protein sequence ID" value="KXB35410.1"/>
    <property type="molecule type" value="Genomic_DNA"/>
</dbReference>
<sequence>MVKTVFDTSSLENEQLKLEEELNIVADKVNNCINENTRKLQDQDEYEKKIYESREQV</sequence>
<dbReference type="RefSeq" id="WP_197414526.1">
    <property type="nucleotide sequence ID" value="NZ_KQ959485.1"/>
</dbReference>
<dbReference type="PATRIC" id="fig|1393034.3.peg.275"/>